<reference evidence="1" key="2">
    <citation type="journal article" date="2015" name="Fish Shellfish Immunol.">
        <title>Early steps in the European eel (Anguilla anguilla)-Vibrio vulnificus interaction in the gills: Role of the RtxA13 toxin.</title>
        <authorList>
            <person name="Callol A."/>
            <person name="Pajuelo D."/>
            <person name="Ebbesson L."/>
            <person name="Teles M."/>
            <person name="MacKenzie S."/>
            <person name="Amaro C."/>
        </authorList>
    </citation>
    <scope>NUCLEOTIDE SEQUENCE</scope>
</reference>
<name>A0A0E9X9X6_ANGAN</name>
<accession>A0A0E9X9X6</accession>
<dbReference type="AlphaFoldDB" id="A0A0E9X9X6"/>
<evidence type="ECO:0000313" key="1">
    <source>
        <dbReference type="EMBL" id="JAH98655.1"/>
    </source>
</evidence>
<organism evidence="1">
    <name type="scientific">Anguilla anguilla</name>
    <name type="common">European freshwater eel</name>
    <name type="synonym">Muraena anguilla</name>
    <dbReference type="NCBI Taxonomy" id="7936"/>
    <lineage>
        <taxon>Eukaryota</taxon>
        <taxon>Metazoa</taxon>
        <taxon>Chordata</taxon>
        <taxon>Craniata</taxon>
        <taxon>Vertebrata</taxon>
        <taxon>Euteleostomi</taxon>
        <taxon>Actinopterygii</taxon>
        <taxon>Neopterygii</taxon>
        <taxon>Teleostei</taxon>
        <taxon>Anguilliformes</taxon>
        <taxon>Anguillidae</taxon>
        <taxon>Anguilla</taxon>
    </lineage>
</organism>
<dbReference type="EMBL" id="GBXM01009922">
    <property type="protein sequence ID" value="JAH98655.1"/>
    <property type="molecule type" value="Transcribed_RNA"/>
</dbReference>
<sequence>MCWNIFFYKIRSLSRDVDGSFNIATSFKERFQGKF</sequence>
<protein>
    <submittedName>
        <fullName evidence="1">Uncharacterized protein</fullName>
    </submittedName>
</protein>
<reference evidence="1" key="1">
    <citation type="submission" date="2014-11" db="EMBL/GenBank/DDBJ databases">
        <authorList>
            <person name="Amaro Gonzalez C."/>
        </authorList>
    </citation>
    <scope>NUCLEOTIDE SEQUENCE</scope>
</reference>
<proteinExistence type="predicted"/>